<accession>A0ACC0K683</accession>
<evidence type="ECO:0000313" key="1">
    <source>
        <dbReference type="EMBL" id="KAI8431916.1"/>
    </source>
</evidence>
<organism evidence="1 2">
    <name type="scientific">Choristoneura fumiferana</name>
    <name type="common">Spruce budworm moth</name>
    <name type="synonym">Archips fumiferana</name>
    <dbReference type="NCBI Taxonomy" id="7141"/>
    <lineage>
        <taxon>Eukaryota</taxon>
        <taxon>Metazoa</taxon>
        <taxon>Ecdysozoa</taxon>
        <taxon>Arthropoda</taxon>
        <taxon>Hexapoda</taxon>
        <taxon>Insecta</taxon>
        <taxon>Pterygota</taxon>
        <taxon>Neoptera</taxon>
        <taxon>Endopterygota</taxon>
        <taxon>Lepidoptera</taxon>
        <taxon>Glossata</taxon>
        <taxon>Ditrysia</taxon>
        <taxon>Tortricoidea</taxon>
        <taxon>Tortricidae</taxon>
        <taxon>Tortricinae</taxon>
        <taxon>Choristoneura</taxon>
    </lineage>
</organism>
<dbReference type="EMBL" id="CM046107">
    <property type="protein sequence ID" value="KAI8431916.1"/>
    <property type="molecule type" value="Genomic_DNA"/>
</dbReference>
<name>A0ACC0K683_CHOFU</name>
<protein>
    <submittedName>
        <fullName evidence="1">Uncharacterized protein</fullName>
    </submittedName>
</protein>
<proteinExistence type="predicted"/>
<gene>
    <name evidence="1" type="ORF">MSG28_004463</name>
</gene>
<dbReference type="Proteomes" id="UP001064048">
    <property type="component" value="Chromosome 7"/>
</dbReference>
<comment type="caution">
    <text evidence="1">The sequence shown here is derived from an EMBL/GenBank/DDBJ whole genome shotgun (WGS) entry which is preliminary data.</text>
</comment>
<keyword evidence="2" id="KW-1185">Reference proteome</keyword>
<sequence length="114" mass="12195">MSLCAAWIYVYLKFKFMLGEVSDIEYLTTVSTQLSNTNNNNTNIAFFYIVDNILGDIQQEKINNMTNGPKSCQRASSSVSSPMLYTYTVVWCGAGGAPSIGTGLAGAPSSGSGE</sequence>
<evidence type="ECO:0000313" key="2">
    <source>
        <dbReference type="Proteomes" id="UP001064048"/>
    </source>
</evidence>
<reference evidence="1 2" key="1">
    <citation type="journal article" date="2022" name="Genome Biol. Evol.">
        <title>The Spruce Budworm Genome: Reconstructing the Evolutionary History of Antifreeze Proteins.</title>
        <authorList>
            <person name="Beliveau C."/>
            <person name="Gagne P."/>
            <person name="Picq S."/>
            <person name="Vernygora O."/>
            <person name="Keeling C.I."/>
            <person name="Pinkney K."/>
            <person name="Doucet D."/>
            <person name="Wen F."/>
            <person name="Johnston J.S."/>
            <person name="Maaroufi H."/>
            <person name="Boyle B."/>
            <person name="Laroche J."/>
            <person name="Dewar K."/>
            <person name="Juretic N."/>
            <person name="Blackburn G."/>
            <person name="Nisole A."/>
            <person name="Brunet B."/>
            <person name="Brandao M."/>
            <person name="Lumley L."/>
            <person name="Duan J."/>
            <person name="Quan G."/>
            <person name="Lucarotti C.J."/>
            <person name="Roe A.D."/>
            <person name="Sperling F.A.H."/>
            <person name="Levesque R.C."/>
            <person name="Cusson M."/>
        </authorList>
    </citation>
    <scope>NUCLEOTIDE SEQUENCE [LARGE SCALE GENOMIC DNA]</scope>
    <source>
        <strain evidence="1">Glfc:IPQL:Cfum</strain>
    </source>
</reference>